<evidence type="ECO:0000256" key="4">
    <source>
        <dbReference type="ARBA" id="ARBA00022989"/>
    </source>
</evidence>
<feature type="transmembrane region" description="Helical" evidence="7">
    <location>
        <begin position="205"/>
        <end position="224"/>
    </location>
</feature>
<feature type="transmembrane region" description="Helical" evidence="7">
    <location>
        <begin position="115"/>
        <end position="135"/>
    </location>
</feature>
<feature type="transmembrane region" description="Helical" evidence="7">
    <location>
        <begin position="464"/>
        <end position="483"/>
    </location>
</feature>
<proteinExistence type="inferred from homology"/>
<comment type="subcellular location">
    <subcellularLocation>
        <location evidence="1">Membrane</location>
        <topology evidence="1">Multi-pass membrane protein</topology>
    </subcellularLocation>
</comment>
<reference evidence="8" key="1">
    <citation type="submission" date="2020-06" db="EMBL/GenBank/DDBJ databases">
        <authorList>
            <person name="Li T."/>
            <person name="Hu X."/>
            <person name="Zhang T."/>
            <person name="Song X."/>
            <person name="Zhang H."/>
            <person name="Dai N."/>
            <person name="Sheng W."/>
            <person name="Hou X."/>
            <person name="Wei L."/>
        </authorList>
    </citation>
    <scope>NUCLEOTIDE SEQUENCE</scope>
    <source>
        <strain evidence="8">G02</strain>
        <tissue evidence="8">Leaf</tissue>
    </source>
</reference>
<dbReference type="SUPFAM" id="SSF103473">
    <property type="entry name" value="MFS general substrate transporter"/>
    <property type="match status" value="1"/>
</dbReference>
<comment type="similarity">
    <text evidence="6">Belongs to the major facilitator superfamily. Phosphate:H(+) symporter (TC 2.A.1.9) family.</text>
</comment>
<sequence length="495" mass="55058">MAITMSMATGNNFQEAETPLLYDVARGSVDFKGRPAARSKSGCWKSASFIIGVELAERFAYYGINSNLVSYLTGPLGQSTATAAVNVNTWSGTAWLTPLLCAFVADSFLGRYRMILVACLLYILGLGFLSLSAALHSVHSSDCRNARNSTACPPSQLEVIFFFFSLYLVALAQGGNKPCVQAFGADQFDEEDEEESLAKSSFFNWWNFFLSTAVMLSLLVLNYIQENLSWALGFGIPCVVMCVALIVFSLGTMTYRYSIDRDRRSPLVRIGQAFVKTARNWRILPHEGAEVEALTEDEKVYFSNDIEAAKTILRLVPIWATSLGYGIVYSQVIPPSYHSIHGIFLSLLAMVIAALIETKRLAVAVEYGVVDTPKAMVPMSVWWLAPQYLVFGVADVFTFIGFQEFFYDQVPTEFRSLGLALYLSIFGMGNFLSSFLITIISRATSGHGHDGWFSDNLNRAHLDYFYWLLAGLSAVAFAAYLYFAKIYVYYRKISV</sequence>
<keyword evidence="4 7" id="KW-1133">Transmembrane helix</keyword>
<dbReference type="InterPro" id="IPR036259">
    <property type="entry name" value="MFS_trans_sf"/>
</dbReference>
<organism evidence="8">
    <name type="scientific">Sesamum radiatum</name>
    <name type="common">Black benniseed</name>
    <dbReference type="NCBI Taxonomy" id="300843"/>
    <lineage>
        <taxon>Eukaryota</taxon>
        <taxon>Viridiplantae</taxon>
        <taxon>Streptophyta</taxon>
        <taxon>Embryophyta</taxon>
        <taxon>Tracheophyta</taxon>
        <taxon>Spermatophyta</taxon>
        <taxon>Magnoliopsida</taxon>
        <taxon>eudicotyledons</taxon>
        <taxon>Gunneridae</taxon>
        <taxon>Pentapetalae</taxon>
        <taxon>asterids</taxon>
        <taxon>lamiids</taxon>
        <taxon>Lamiales</taxon>
        <taxon>Pedaliaceae</taxon>
        <taxon>Sesamum</taxon>
    </lineage>
</organism>
<dbReference type="Pfam" id="PF00854">
    <property type="entry name" value="PTR2"/>
    <property type="match status" value="2"/>
</dbReference>
<evidence type="ECO:0000256" key="5">
    <source>
        <dbReference type="ARBA" id="ARBA00023136"/>
    </source>
</evidence>
<reference evidence="8" key="2">
    <citation type="journal article" date="2024" name="Plant">
        <title>Genomic evolution and insights into agronomic trait innovations of Sesamum species.</title>
        <authorList>
            <person name="Miao H."/>
            <person name="Wang L."/>
            <person name="Qu L."/>
            <person name="Liu H."/>
            <person name="Sun Y."/>
            <person name="Le M."/>
            <person name="Wang Q."/>
            <person name="Wei S."/>
            <person name="Zheng Y."/>
            <person name="Lin W."/>
            <person name="Duan Y."/>
            <person name="Cao H."/>
            <person name="Xiong S."/>
            <person name="Wang X."/>
            <person name="Wei L."/>
            <person name="Li C."/>
            <person name="Ma Q."/>
            <person name="Ju M."/>
            <person name="Zhao R."/>
            <person name="Li G."/>
            <person name="Mu C."/>
            <person name="Tian Q."/>
            <person name="Mei H."/>
            <person name="Zhang T."/>
            <person name="Gao T."/>
            <person name="Zhang H."/>
        </authorList>
    </citation>
    <scope>NUCLEOTIDE SEQUENCE</scope>
    <source>
        <strain evidence="8">G02</strain>
    </source>
</reference>
<dbReference type="AlphaFoldDB" id="A0AAW2M5T1"/>
<dbReference type="GO" id="GO:0016020">
    <property type="term" value="C:membrane"/>
    <property type="evidence" value="ECO:0007669"/>
    <property type="project" value="UniProtKB-SubCell"/>
</dbReference>
<dbReference type="Gene3D" id="1.20.1250.20">
    <property type="entry name" value="MFS general substrate transporter like domains"/>
    <property type="match status" value="2"/>
</dbReference>
<name>A0AAW2M5T1_SESRA</name>
<dbReference type="EMBL" id="JACGWJ010000023">
    <property type="protein sequence ID" value="KAL0326388.1"/>
    <property type="molecule type" value="Genomic_DNA"/>
</dbReference>
<evidence type="ECO:0000313" key="8">
    <source>
        <dbReference type="EMBL" id="KAL0326388.1"/>
    </source>
</evidence>
<comment type="caution">
    <text evidence="8">The sequence shown here is derived from an EMBL/GenBank/DDBJ whole genome shotgun (WGS) entry which is preliminary data.</text>
</comment>
<feature type="transmembrane region" description="Helical" evidence="7">
    <location>
        <begin position="339"/>
        <end position="356"/>
    </location>
</feature>
<feature type="transmembrane region" description="Helical" evidence="7">
    <location>
        <begin position="419"/>
        <end position="444"/>
    </location>
</feature>
<feature type="transmembrane region" description="Helical" evidence="7">
    <location>
        <begin position="388"/>
        <end position="407"/>
    </location>
</feature>
<evidence type="ECO:0000256" key="3">
    <source>
        <dbReference type="ARBA" id="ARBA00022692"/>
    </source>
</evidence>
<protein>
    <submittedName>
        <fullName evidence="8">Protein NRT1/ PTR FAMILY 5.10</fullName>
    </submittedName>
</protein>
<dbReference type="InterPro" id="IPR000109">
    <property type="entry name" value="POT_fam"/>
</dbReference>
<dbReference type="GO" id="GO:0022857">
    <property type="term" value="F:transmembrane transporter activity"/>
    <property type="evidence" value="ECO:0007669"/>
    <property type="project" value="InterPro"/>
</dbReference>
<evidence type="ECO:0000256" key="7">
    <source>
        <dbReference type="SAM" id="Phobius"/>
    </source>
</evidence>
<evidence type="ECO:0000256" key="1">
    <source>
        <dbReference type="ARBA" id="ARBA00004141"/>
    </source>
</evidence>
<keyword evidence="3 7" id="KW-0812">Transmembrane</keyword>
<gene>
    <name evidence="8" type="ORF">Sradi_5208100</name>
</gene>
<feature type="transmembrane region" description="Helical" evidence="7">
    <location>
        <begin position="230"/>
        <end position="255"/>
    </location>
</feature>
<evidence type="ECO:0000256" key="2">
    <source>
        <dbReference type="ARBA" id="ARBA00005982"/>
    </source>
</evidence>
<comment type="similarity">
    <text evidence="2">Belongs to the major facilitator superfamily. Proton-dependent oligopeptide transporter (POT/PTR) (TC 2.A.17) family.</text>
</comment>
<dbReference type="PANTHER" id="PTHR11654">
    <property type="entry name" value="OLIGOPEPTIDE TRANSPORTER-RELATED"/>
    <property type="match status" value="1"/>
</dbReference>
<evidence type="ECO:0000256" key="6">
    <source>
        <dbReference type="ARBA" id="ARBA00044504"/>
    </source>
</evidence>
<keyword evidence="5 7" id="KW-0472">Membrane</keyword>
<feature type="transmembrane region" description="Helical" evidence="7">
    <location>
        <begin position="155"/>
        <end position="172"/>
    </location>
</feature>
<accession>A0AAW2M5T1</accession>